<dbReference type="RefSeq" id="WP_007466977.1">
    <property type="nucleotide sequence ID" value="NZ_KI391954.1"/>
</dbReference>
<keyword evidence="3" id="KW-0732">Signal</keyword>
<comment type="caution">
    <text evidence="5">The sequence shown here is derived from an EMBL/GenBank/DDBJ whole genome shotgun (WGS) entry which is preliminary data.</text>
</comment>
<dbReference type="Pfam" id="PF00135">
    <property type="entry name" value="COesterase"/>
    <property type="match status" value="1"/>
</dbReference>
<gene>
    <name evidence="5" type="ORF">HMPREF9336_00209</name>
</gene>
<evidence type="ECO:0000256" key="1">
    <source>
        <dbReference type="ARBA" id="ARBA00005964"/>
    </source>
</evidence>
<feature type="signal peptide" evidence="3">
    <location>
        <begin position="1"/>
        <end position="23"/>
    </location>
</feature>
<dbReference type="STRING" id="679197.HMPREF9336_00209"/>
<dbReference type="PANTHER" id="PTHR43918">
    <property type="entry name" value="ACETYLCHOLINESTERASE"/>
    <property type="match status" value="1"/>
</dbReference>
<organism evidence="5 6">
    <name type="scientific">Segniliparus rugosus (strain ATCC BAA-974 / DSM 45345 / CCUG 50838 / CIP 108380 / JCM 13579 / CDC 945)</name>
    <dbReference type="NCBI Taxonomy" id="679197"/>
    <lineage>
        <taxon>Bacteria</taxon>
        <taxon>Bacillati</taxon>
        <taxon>Actinomycetota</taxon>
        <taxon>Actinomycetes</taxon>
        <taxon>Mycobacteriales</taxon>
        <taxon>Segniliparaceae</taxon>
        <taxon>Segniliparus</taxon>
    </lineage>
</organism>
<dbReference type="OrthoDB" id="3199405at2"/>
<evidence type="ECO:0000313" key="5">
    <source>
        <dbReference type="EMBL" id="EFV14908.1"/>
    </source>
</evidence>
<dbReference type="eggNOG" id="COG2272">
    <property type="taxonomic scope" value="Bacteria"/>
</dbReference>
<reference evidence="5 6" key="1">
    <citation type="journal article" date="2011" name="Stand. Genomic Sci.">
        <title>High quality draft genome sequence of Segniliparus rugosus CDC 945(T)= (ATCC BAA-974(T)).</title>
        <authorList>
            <person name="Earl A.M."/>
            <person name="Desjardins C.A."/>
            <person name="Fitzgerald M.G."/>
            <person name="Arachchi H.M."/>
            <person name="Zeng Q."/>
            <person name="Mehta T."/>
            <person name="Griggs A."/>
            <person name="Birren B.W."/>
            <person name="Toney N.C."/>
            <person name="Carr J."/>
            <person name="Posey J."/>
            <person name="Butler W.R."/>
        </authorList>
    </citation>
    <scope>NUCLEOTIDE SEQUENCE [LARGE SCALE GENOMIC DNA]</scope>
    <source>
        <strain evidence="6">ATCC BAA-974 / DSM 45345 / CCUG 50838 / CIP 108380 / JCM 13579 / CDC 945</strain>
    </source>
</reference>
<evidence type="ECO:0000259" key="4">
    <source>
        <dbReference type="Pfam" id="PF00135"/>
    </source>
</evidence>
<evidence type="ECO:0000256" key="2">
    <source>
        <dbReference type="ARBA" id="ARBA00022801"/>
    </source>
</evidence>
<proteinExistence type="inferred from homology"/>
<dbReference type="PANTHER" id="PTHR43918:SF4">
    <property type="entry name" value="CARBOXYLIC ESTER HYDROLASE"/>
    <property type="match status" value="1"/>
</dbReference>
<dbReference type="InterPro" id="IPR050654">
    <property type="entry name" value="AChE-related_enzymes"/>
</dbReference>
<dbReference type="GO" id="GO:0052689">
    <property type="term" value="F:carboxylic ester hydrolase activity"/>
    <property type="evidence" value="ECO:0007669"/>
    <property type="project" value="TreeGrafter"/>
</dbReference>
<dbReference type="InterPro" id="IPR019826">
    <property type="entry name" value="Carboxylesterase_B_AS"/>
</dbReference>
<sequence length="549" mass="58648">MLSRRTVLASGLVLGFSAFSAHSAFRGALRSASGAAAPIVGISTGSVRGLADGSTLSFLGVPYASAPVGALRFRPPRPAKPWTGVREATAVGPQFLQIARSDNEQEDALTANVWTPALGGKAPVILYIHGGGWMVGSGGLPLYHGERLAQRSGCVVVTFNYRLGAFGFSAHPQLADPETGHDGNWGLADQIAALRWVRTNIAAFGGDPENITLVGTSAGGASTWQLAVNPSSAALLRRAVSISPGHIWSPYVSLNRDDAAHVFDLAAAAFGTTVPGLRDVPATMLRDWWGEAFGRPLGERVVGSGRRYRGSIAGDEYFAVQDGEAPAPKIPMMVVHTSTEGSFFTDPDYILPIPPPRNEAELADRFYDTLHEALPSVSMAEARDGVAAYRSAARQEGRPDDLVSLWSEIVGDATIRHQTLRIAQRTAAERAAPMWVMEYAHPVQAPWRGVPHEATSPFLFGTYQNSELARKFGSGEQERHVSETLMDLVGSFAKNSEPTAPGVPRWPAFTEEDQTALVLAGPERTEIRPPAKTSQLAFLDHLGWGNSAG</sequence>
<dbReference type="InterPro" id="IPR002018">
    <property type="entry name" value="CarbesteraseB"/>
</dbReference>
<feature type="chain" id="PRO_5005128217" description="Carboxylic ester hydrolase" evidence="3">
    <location>
        <begin position="24"/>
        <end position="549"/>
    </location>
</feature>
<protein>
    <recommendedName>
        <fullName evidence="3">Carboxylic ester hydrolase</fullName>
        <ecNumber evidence="3">3.1.1.-</ecNumber>
    </recommendedName>
</protein>
<dbReference type="Gene3D" id="3.40.50.1820">
    <property type="entry name" value="alpha/beta hydrolase"/>
    <property type="match status" value="1"/>
</dbReference>
<keyword evidence="6" id="KW-1185">Reference proteome</keyword>
<name>E5XL40_SEGRC</name>
<comment type="similarity">
    <text evidence="1 3">Belongs to the type-B carboxylesterase/lipase family.</text>
</comment>
<dbReference type="HOGENOM" id="CLU_006586_16_4_11"/>
<dbReference type="InterPro" id="IPR029058">
    <property type="entry name" value="AB_hydrolase_fold"/>
</dbReference>
<dbReference type="Proteomes" id="UP000004816">
    <property type="component" value="Unassembled WGS sequence"/>
</dbReference>
<feature type="domain" description="Carboxylesterase type B" evidence="4">
    <location>
        <begin position="37"/>
        <end position="523"/>
    </location>
</feature>
<dbReference type="EMBL" id="ACZI02000003">
    <property type="protein sequence ID" value="EFV14908.1"/>
    <property type="molecule type" value="Genomic_DNA"/>
</dbReference>
<dbReference type="AlphaFoldDB" id="E5XL40"/>
<dbReference type="ESTHER" id="9acto-e5xl40">
    <property type="family name" value="Carb_B_Bacteria"/>
</dbReference>
<evidence type="ECO:0000313" key="6">
    <source>
        <dbReference type="Proteomes" id="UP000004816"/>
    </source>
</evidence>
<dbReference type="SUPFAM" id="SSF53474">
    <property type="entry name" value="alpha/beta-Hydrolases"/>
    <property type="match status" value="1"/>
</dbReference>
<accession>E5XL40</accession>
<evidence type="ECO:0000256" key="3">
    <source>
        <dbReference type="RuleBase" id="RU361235"/>
    </source>
</evidence>
<dbReference type="PROSITE" id="PS00122">
    <property type="entry name" value="CARBOXYLESTERASE_B_1"/>
    <property type="match status" value="1"/>
</dbReference>
<dbReference type="EC" id="3.1.1.-" evidence="3"/>
<keyword evidence="2 3" id="KW-0378">Hydrolase</keyword>